<dbReference type="GO" id="GO:0043165">
    <property type="term" value="P:Gram-negative-bacterium-type cell outer membrane assembly"/>
    <property type="evidence" value="ECO:0007669"/>
    <property type="project" value="TreeGrafter"/>
</dbReference>
<accession>A0A0M2R792</accession>
<comment type="caution">
    <text evidence="6">The sequence shown here is derived from an EMBL/GenBank/DDBJ whole genome shotgun (WGS) entry which is preliminary data.</text>
</comment>
<gene>
    <name evidence="6" type="ORF">WH95_15925</name>
</gene>
<evidence type="ECO:0000313" key="7">
    <source>
        <dbReference type="Proteomes" id="UP000034491"/>
    </source>
</evidence>
<evidence type="ECO:0000256" key="1">
    <source>
        <dbReference type="ARBA" id="ARBA00022729"/>
    </source>
</evidence>
<dbReference type="PROSITE" id="PS51257">
    <property type="entry name" value="PROKAR_LIPOPROTEIN"/>
    <property type="match status" value="1"/>
</dbReference>
<keyword evidence="7" id="KW-1185">Reference proteome</keyword>
<dbReference type="InterPro" id="IPR007450">
    <property type="entry name" value="BamE_dom"/>
</dbReference>
<dbReference type="Gene3D" id="3.30.1450.10">
    <property type="match status" value="1"/>
</dbReference>
<dbReference type="GO" id="GO:1990063">
    <property type="term" value="C:Bam protein complex"/>
    <property type="evidence" value="ECO:0007669"/>
    <property type="project" value="TreeGrafter"/>
</dbReference>
<dbReference type="GO" id="GO:0051205">
    <property type="term" value="P:protein insertion into membrane"/>
    <property type="evidence" value="ECO:0007669"/>
    <property type="project" value="TreeGrafter"/>
</dbReference>
<keyword evidence="1 4" id="KW-0732">Signal</keyword>
<keyword evidence="2" id="KW-0472">Membrane</keyword>
<dbReference type="Proteomes" id="UP000034491">
    <property type="component" value="Unassembled WGS sequence"/>
</dbReference>
<name>A0A0M2R792_9PROT</name>
<proteinExistence type="predicted"/>
<dbReference type="OrthoDB" id="7160681at2"/>
<dbReference type="EMBL" id="LANI01000024">
    <property type="protein sequence ID" value="KKJ75880.1"/>
    <property type="molecule type" value="Genomic_DNA"/>
</dbReference>
<dbReference type="PANTHER" id="PTHR37482">
    <property type="entry name" value="OUTER MEMBRANE PROTEIN ASSEMBLY FACTOR BAME"/>
    <property type="match status" value="1"/>
</dbReference>
<evidence type="ECO:0000256" key="3">
    <source>
        <dbReference type="ARBA" id="ARBA00023237"/>
    </source>
</evidence>
<dbReference type="AlphaFoldDB" id="A0A0M2R792"/>
<reference evidence="6 7" key="1">
    <citation type="submission" date="2015-03" db="EMBL/GenBank/DDBJ databases">
        <title>Genome sequence of Kiloniella sp. P1-1, isolated from the gut microflora of Pacific white shrimp, Penaeus vannamei.</title>
        <authorList>
            <person name="Shao Z."/>
            <person name="Wang L."/>
            <person name="Li X."/>
        </authorList>
    </citation>
    <scope>NUCLEOTIDE SEQUENCE [LARGE SCALE GENOMIC DNA]</scope>
    <source>
        <strain evidence="6 7">P1-1</strain>
    </source>
</reference>
<dbReference type="PANTHER" id="PTHR37482:SF1">
    <property type="entry name" value="OUTER MEMBRANE PROTEIN ASSEMBLY FACTOR BAME"/>
    <property type="match status" value="1"/>
</dbReference>
<dbReference type="RefSeq" id="WP_046509126.1">
    <property type="nucleotide sequence ID" value="NZ_CBDDLU010000009.1"/>
</dbReference>
<feature type="chain" id="PRO_5005640562" description="Outer membrane protein assembly factor BamE domain-containing protein" evidence="4">
    <location>
        <begin position="25"/>
        <end position="152"/>
    </location>
</feature>
<evidence type="ECO:0000313" key="6">
    <source>
        <dbReference type="EMBL" id="KKJ75880.1"/>
    </source>
</evidence>
<dbReference type="InterPro" id="IPR026592">
    <property type="entry name" value="BamE"/>
</dbReference>
<dbReference type="STRING" id="1549748.WH95_15925"/>
<evidence type="ECO:0000259" key="5">
    <source>
        <dbReference type="Pfam" id="PF04355"/>
    </source>
</evidence>
<sequence>MSHKVSSKAKTLLAAMIIPFAISACESRVNVRGNYPDPEEVSKLETGVSSRRDVAELLGSPSTLSTFKDQVWYYVGERVEKTAFYDPVVLERSILVVKFSEDGKLEESRQFALEDGRIIDPVTRITPTEGQDLTIIQQLLGNLGKFTPGGGN</sequence>
<dbReference type="GO" id="GO:0030674">
    <property type="term" value="F:protein-macromolecule adaptor activity"/>
    <property type="evidence" value="ECO:0007669"/>
    <property type="project" value="TreeGrafter"/>
</dbReference>
<dbReference type="InterPro" id="IPR037873">
    <property type="entry name" value="BamE-like"/>
</dbReference>
<evidence type="ECO:0000256" key="2">
    <source>
        <dbReference type="ARBA" id="ARBA00023136"/>
    </source>
</evidence>
<evidence type="ECO:0000256" key="4">
    <source>
        <dbReference type="SAM" id="SignalP"/>
    </source>
</evidence>
<keyword evidence="3" id="KW-0998">Cell outer membrane</keyword>
<dbReference type="Pfam" id="PF04355">
    <property type="entry name" value="BamE"/>
    <property type="match status" value="1"/>
</dbReference>
<organism evidence="6 7">
    <name type="scientific">Kiloniella litopenaei</name>
    <dbReference type="NCBI Taxonomy" id="1549748"/>
    <lineage>
        <taxon>Bacteria</taxon>
        <taxon>Pseudomonadati</taxon>
        <taxon>Pseudomonadota</taxon>
        <taxon>Alphaproteobacteria</taxon>
        <taxon>Rhodospirillales</taxon>
        <taxon>Kiloniellaceae</taxon>
        <taxon>Kiloniella</taxon>
    </lineage>
</organism>
<protein>
    <recommendedName>
        <fullName evidence="5">Outer membrane protein assembly factor BamE domain-containing protein</fullName>
    </recommendedName>
</protein>
<feature type="domain" description="Outer membrane protein assembly factor BamE" evidence="5">
    <location>
        <begin position="33"/>
        <end position="106"/>
    </location>
</feature>
<feature type="signal peptide" evidence="4">
    <location>
        <begin position="1"/>
        <end position="24"/>
    </location>
</feature>